<feature type="compositionally biased region" description="Polar residues" evidence="1">
    <location>
        <begin position="2137"/>
        <end position="2158"/>
    </location>
</feature>
<name>A0A8R2BA35_ACYPI</name>
<feature type="compositionally biased region" description="Polar residues" evidence="1">
    <location>
        <begin position="838"/>
        <end position="854"/>
    </location>
</feature>
<feature type="compositionally biased region" description="Polar residues" evidence="1">
    <location>
        <begin position="1939"/>
        <end position="1955"/>
    </location>
</feature>
<feature type="compositionally biased region" description="Polar residues" evidence="1">
    <location>
        <begin position="2350"/>
        <end position="2366"/>
    </location>
</feature>
<protein>
    <submittedName>
        <fullName evidence="3">Uncharacterized protein</fullName>
    </submittedName>
</protein>
<feature type="compositionally biased region" description="Basic and acidic residues" evidence="1">
    <location>
        <begin position="3017"/>
        <end position="3032"/>
    </location>
</feature>
<feature type="compositionally biased region" description="Low complexity" evidence="1">
    <location>
        <begin position="1700"/>
        <end position="1713"/>
    </location>
</feature>
<feature type="compositionally biased region" description="Basic and acidic residues" evidence="1">
    <location>
        <begin position="2444"/>
        <end position="2459"/>
    </location>
</feature>
<feature type="compositionally biased region" description="Basic residues" evidence="1">
    <location>
        <begin position="393"/>
        <end position="404"/>
    </location>
</feature>
<feature type="compositionally biased region" description="Polar residues" evidence="1">
    <location>
        <begin position="2548"/>
        <end position="2569"/>
    </location>
</feature>
<feature type="compositionally biased region" description="Polar residues" evidence="1">
    <location>
        <begin position="1254"/>
        <end position="1266"/>
    </location>
</feature>
<dbReference type="KEGG" id="api:100574293"/>
<feature type="compositionally biased region" description="Basic and acidic residues" evidence="1">
    <location>
        <begin position="1921"/>
        <end position="1936"/>
    </location>
</feature>
<reference evidence="3" key="2">
    <citation type="submission" date="2022-06" db="UniProtKB">
        <authorList>
            <consortium name="EnsemblMetazoa"/>
        </authorList>
    </citation>
    <scope>IDENTIFICATION</scope>
</reference>
<feature type="region of interest" description="Disordered" evidence="1">
    <location>
        <begin position="384"/>
        <end position="428"/>
    </location>
</feature>
<feature type="compositionally biased region" description="Low complexity" evidence="1">
    <location>
        <begin position="597"/>
        <end position="610"/>
    </location>
</feature>
<feature type="region of interest" description="Disordered" evidence="1">
    <location>
        <begin position="52"/>
        <end position="120"/>
    </location>
</feature>
<feature type="compositionally biased region" description="Basic and acidic residues" evidence="1">
    <location>
        <begin position="3403"/>
        <end position="3418"/>
    </location>
</feature>
<feature type="compositionally biased region" description="Polar residues" evidence="1">
    <location>
        <begin position="702"/>
        <end position="716"/>
    </location>
</feature>
<feature type="compositionally biased region" description="Polar residues" evidence="1">
    <location>
        <begin position="1392"/>
        <end position="1404"/>
    </location>
</feature>
<feature type="compositionally biased region" description="Polar residues" evidence="1">
    <location>
        <begin position="1175"/>
        <end position="1196"/>
    </location>
</feature>
<feature type="compositionally biased region" description="Basic residues" evidence="1">
    <location>
        <begin position="807"/>
        <end position="817"/>
    </location>
</feature>
<proteinExistence type="predicted"/>
<accession>A0A8R2BA35</accession>
<feature type="compositionally biased region" description="Basic and acidic residues" evidence="1">
    <location>
        <begin position="1759"/>
        <end position="1774"/>
    </location>
</feature>
<feature type="compositionally biased region" description="Polar residues" evidence="1">
    <location>
        <begin position="3309"/>
        <end position="3325"/>
    </location>
</feature>
<feature type="compositionally biased region" description="Polar residues" evidence="1">
    <location>
        <begin position="978"/>
        <end position="992"/>
    </location>
</feature>
<feature type="compositionally biased region" description="Polar residues" evidence="1">
    <location>
        <begin position="1530"/>
        <end position="1542"/>
    </location>
</feature>
<feature type="compositionally biased region" description="Basic and acidic residues" evidence="1">
    <location>
        <begin position="2033"/>
        <end position="2048"/>
    </location>
</feature>
<feature type="compositionally biased region" description="Low complexity" evidence="1">
    <location>
        <begin position="2385"/>
        <end position="2398"/>
    </location>
</feature>
<feature type="compositionally biased region" description="Polar residues" evidence="1">
    <location>
        <begin position="2487"/>
        <end position="2503"/>
    </location>
</feature>
<feature type="compositionally biased region" description="Basic and acidic residues" evidence="1">
    <location>
        <begin position="1896"/>
        <end position="1911"/>
    </location>
</feature>
<feature type="compositionally biased region" description="Low complexity" evidence="1">
    <location>
        <begin position="2659"/>
        <end position="2672"/>
    </location>
</feature>
<keyword evidence="2" id="KW-0732">Signal</keyword>
<feature type="compositionally biased region" description="Basic and acidic residues" evidence="1">
    <location>
        <begin position="3266"/>
        <end position="3281"/>
    </location>
</feature>
<feature type="compositionally biased region" description="Low complexity" evidence="1">
    <location>
        <begin position="1563"/>
        <end position="1576"/>
    </location>
</feature>
<feature type="compositionally biased region" description="Basic and acidic residues" evidence="1">
    <location>
        <begin position="2743"/>
        <end position="2758"/>
    </location>
</feature>
<feature type="compositionally biased region" description="Low complexity" evidence="1">
    <location>
        <begin position="3070"/>
        <end position="3083"/>
    </location>
</feature>
<feature type="compositionally biased region" description="Basic and acidic residues" evidence="1">
    <location>
        <begin position="2606"/>
        <end position="2621"/>
    </location>
</feature>
<sequence length="3441" mass="382964">MRTWTIILYTIIIIYQNHVYYTAPVGKSGSAIKGQLKTKFGKIADRIVNPQWTLTDPDSKKKENGVVPSDDTVNENDENQTQPNTQNNDNKRKPKKNNKRRRKKSNNKTKQNNIRGNGRHRWYKMVTVDYLLFKNSQLIRKKRDYNNTFQLQNKLQTKNVKWEDLKDNDKDKLNIEANANNHSQEVEKPRRKLENVKKKEIYSTLEKSRGPNSFDKELSLIDNLEDDENSMNSKSIENSNEKLKFLDLKNTNKNKFHHFVNNKKHPTNTFRNKLRPLNHAQQLGKTSGKNYSETERSPLKTVKQKPKSLKNIPTTSKYKTEFTTKGNADTTTNIPELNEIDSMLDEMNSNTNEHLDSQNIELYPSSLETKLEIPNYSDIEDNKETDKLNNIRHSVKSKSKKKGKQQLDESKKLKNKNQQKLGRPLASNIINEKGLNQKAIKQNSPDKKDILIISYDEPELTTNVNSDTAEKIDESDKIHTILNEINSNSDEKLDGQNNGSYPSSLETKQEIPDDSDIEDIKENDILNNIKHPLKPKSKKLGKNQSDDNNKQPKIKKHKLTPTLESNNKNEKGSPLNSIKPLAPNSKEILKISNSVPNLTTGGNDDNVTNTPEPDDIDTIMDGLNSNSDENLDDQNNVSYPSSLETKQEIPDYSDIEDIKENYILNNIKHPLKPKSKKLGKNQSDDNNKQPKIKKQKLAPPLESNNNNEKGSPQNSIKPLAPNSKEILKISNSVPNLTTGGNDDNVTNTPERDDIDTIMDGLNSNSDENLDDQSNGSYPSSLETKQEIPDYSDIEDIKENDILNNIKHPLKPKSKKLGKNQSDDNNKQPKIKKHKLTPTLESNNKNEKGSPQNSIKPLAPNSKEILKISNSVPNLTTGGNDDNVTNTPEPDDIDTIMDGLNSNSDENLDDQNNGSYPSSLETKQEIPDYSDIEDIKENDILNNIKHPLKTKSKKLGKKRSDDNNKQPKIKKQKLAPPLESNNNNEKGSPQNSIKPLAPNSKEILKMSNSVPNLATGGNDDNVTNTPVPDDIDTIMDGLNSNSDENLDDQNNGSYPSSLETKQEIPDYSDIEDIKENDILNNTKHPLKPKSKKLGKKRSDDNNKQPKIKKQKLAPPLESNNNNEKGSTQNSIKPLAPNSKEILKISNSVPNLTTGGNDDNVTNTPEPDDIDTIMDGLNSNSDENLEDQSNGSYPSSLETKQEIPDYSDIEDIKENDILNNIKHPLKPKSKKLGKKRSDDNNKQPKIKKQKLAPPLESNNNNEKASPQDSIKPLAPNSKEILKMSNSVPNLATGGNDDNVTNTPVPDDIDTIMDGLNSNSDENLEDQSNGSYPSSLETKQEIPDYSDIEDIKENDILNNIKHPLKPKSKKLGKKRSDDNNKQPKIKKQKLAPPLESNNNNEKASPQDSIKPLAPNSKEILKMSNSVPNLATGGNDDNITNTPVPDDIDTIMDELNSNSDENLDEQNNGSYPSSLETKQEIPDYSDIEDIKENDILNNIKHPLKPKSKKLGKKRSDDNNKQPKIKKQKLAPPLESNNNNEKASPQDSIKPLAPNSKEILKMSNSVPNLTTGGNDDNVTNTPVPDDIDTIMDELNSNSDENLDDQNNGSYPSSLETKQEIPDYSDTEDIKENDILNHLKDPLNPKTKKLGKKRSDNNKQPKIIKHELTTPLESNTNNEKGSPQNSIKPLAPNSKEILKVSNSVPNLTTGGNDDNVTNTPEPDDIDTIMDGLNSNSDENLDDQNNGSDPSSLETKQEIPDYSDIEDIKENDILNDLKDPLNPKTKKLGKKRSDNNKQPKIIKHELTTPLESNTNNEKGSPQNSIKPLAPNSKEILKVSNSVPNLTTGGNDDNVTNTPEPEDIDTIMDGLNSNSDDNLDDQNNGSYPSSVDTKQEIPDYSDIEDIKENDILNDLKDPLNPKTKKLGKKRSDNNKQPKIIKHELTTPLESNTNNEKGSPQNSIKPLAPNSKEILKVSNSVPNLTTGGNDDNVTNTPERDDIDTIMDGLNSNSDENLDDQNNGSYPSSLDTKQEIPDYSDIEDIKENDILNDLKDPLNPKTKKLGKKRSDNNKQPKIIKHELTTPLESNTNNEKGSPQNSIKPLAPNSKEILKVSNSVPNLTTGGNDDNVTNTPEPDDIDTIMDGLNSNSDENLDDQNNGSDPSSLETKQEIPDYSDIEDIKENDILNDLKDPLNPKTKKLGKKRSDNNKQPKIIKHELTTPLESNTNNEKGSPQNSIKPLAPNSKEILKVSNSVPNLTTGGNDDNVTNTPEPEDIDTIMDGLNSNSDDNLDDQNNGSYPSSVDTNRKFQITAIYEDIKENDILNDLKDPLNPKTKKLGKKRSDNNKQPKIIKHELTTPLESNTNNEKGSPQNSIKPLAPNSKEILKVSNSVPNLTTGGNDDNVTNTPERDDIDTIMDGLNSNSDENLDDQNNGSYPSSLDTKQEIPDYSDIEDIKENDILNDLKDPLNPKTKKLGKKRSDNNKQPKIIKHELTTPLESNTNNEKGSPQNSIKPLAPNSKEILKVSNSVPNLITGGNDDNVTNTPEPDDIDTIMDGLNSNSDENLDDQNNGSDPSSLETKQEIPDYSDIEDIKENHILNDLKDPLNPKTKKLGKKRSDNNKQPKIIKHELTTPLESNTNNEKGSPQNSIKPLAPNSKEILKVSNSVPNLTTGGNDDNVTNTPEPEDIDTIMDGLNSNSDDNLDDQNNGSYPSSVDTKQEIPDYSDIEDIKENDILNDLKDPLNPKTKKLGKKRSDNNKQPKIIKHELTTPLESNTNNEKGSPQNSIKPLRPNSKEILKVSNSVPNLTTGGNDDNVTNTPERDDIYTIMDGLNSNSSDNLDDQNNGSYPSSLDTKQEIPDYSDIEDIKENDILNDLKDPLNPKTKKLGKKRSDNNKQPKIIKHELTTPLESNTNNEKGSPQNSIKPLAPNSKEILKVSNSLPNLTTGGNDDNVTNTPERDDIDTIMDGLNSNSDDNLDDQNNGSDPSSLETKQEIPDYSDIEDIKENHILNDLKDPLNPKTKKLGKKRSDNNKQPKIIKHELTTPLESNTNNEKGSPQNSIKPLAPNSKEILKVSNSVPNLTTGGNDDNVTNTPEPEDIDTIMDGLNSNSDDNLDDQNNGSYPSSVDTKQEIPDYSDIEDIKENDILNDLKDPLNPKTKKLGKKRSDNNKQPKIIKHELTTPLESNTNNEKGSPQNSIKPLAPNSKEILKVSNSVPNLTTGGNDDNVTNTPERDDIDTIMDGLNSNSDDNLDDQNNGSYPSSLDTKQEIPDYGDTEDIKENDILNDLKDPLNPKTKKLGKKRSDNNKQPKIIKHELTTPMESNTNNEKGSPQNSIKPLAPNSKEILKVSNSVPNLITGGNDDNVTNTPEPDDIDTIMDGLNSNSDENLDDQNNGSYPSSLDTKQEIPDYSDIEDIKENHILNDLKDPLNPKTKKLGKKRSDNNKQPKNNKT</sequence>
<feature type="compositionally biased region" description="Low complexity" evidence="1">
    <location>
        <begin position="3231"/>
        <end position="3248"/>
    </location>
</feature>
<feature type="compositionally biased region" description="Polar residues" evidence="1">
    <location>
        <begin position="2761"/>
        <end position="2777"/>
    </location>
</feature>
<feature type="compositionally biased region" description="Low complexity" evidence="1">
    <location>
        <begin position="2933"/>
        <end position="2946"/>
    </location>
</feature>
<feature type="compositionally biased region" description="Basic residues" evidence="1">
    <location>
        <begin position="669"/>
        <end position="679"/>
    </location>
</feature>
<feature type="compositionally biased region" description="Basic and acidic residues" evidence="1">
    <location>
        <begin position="2195"/>
        <end position="2210"/>
    </location>
</feature>
<feature type="compositionally biased region" description="Basic and acidic residues" evidence="1">
    <location>
        <begin position="2581"/>
        <end position="2596"/>
    </location>
</feature>
<dbReference type="OrthoDB" id="6631454at2759"/>
<reference evidence="4" key="1">
    <citation type="submission" date="2010-06" db="EMBL/GenBank/DDBJ databases">
        <authorList>
            <person name="Jiang H."/>
            <person name="Abraham K."/>
            <person name="Ali S."/>
            <person name="Alsbrooks S.L."/>
            <person name="Anim B.N."/>
            <person name="Anosike U.S."/>
            <person name="Attaway T."/>
            <person name="Bandaranaike D.P."/>
            <person name="Battles P.K."/>
            <person name="Bell S.N."/>
            <person name="Bell A.V."/>
            <person name="Beltran B."/>
            <person name="Bickham C."/>
            <person name="Bustamante Y."/>
            <person name="Caleb T."/>
            <person name="Canada A."/>
            <person name="Cardenas V."/>
            <person name="Carter K."/>
            <person name="Chacko J."/>
            <person name="Chandrabose M.N."/>
            <person name="Chavez D."/>
            <person name="Chavez A."/>
            <person name="Chen L."/>
            <person name="Chu H.-S."/>
            <person name="Claassen K.J."/>
            <person name="Cockrell R."/>
            <person name="Collins M."/>
            <person name="Cooper J.A."/>
            <person name="Cree A."/>
            <person name="Curry S.M."/>
            <person name="Da Y."/>
            <person name="Dao M.D."/>
            <person name="Das B."/>
            <person name="Davila M.-L."/>
            <person name="Davy-Carroll L."/>
            <person name="Denson S."/>
            <person name="Dinh H."/>
            <person name="Ebong V.E."/>
            <person name="Edwards J.R."/>
            <person name="Egan A."/>
            <person name="El-Daye J."/>
            <person name="Escobedo L."/>
            <person name="Fernandez S."/>
            <person name="Fernando P.R."/>
            <person name="Flagg N."/>
            <person name="Forbes L.D."/>
            <person name="Fowler R.G."/>
            <person name="Fu Q."/>
            <person name="Gabisi R.A."/>
            <person name="Ganer J."/>
            <person name="Garbino Pronczuk A."/>
            <person name="Garcia R.M."/>
            <person name="Garner T."/>
            <person name="Garrett T.E."/>
            <person name="Gonzalez D.A."/>
            <person name="Hamid H."/>
            <person name="Hawkins E.S."/>
            <person name="Hirani K."/>
            <person name="Hogues M.E."/>
            <person name="Hollins B."/>
            <person name="Hsiao C.-H."/>
            <person name="Jabil R."/>
            <person name="James M.L."/>
            <person name="Jhangiani S.N."/>
            <person name="Johnson B."/>
            <person name="Johnson Q."/>
            <person name="Joshi V."/>
            <person name="Kalu J.B."/>
            <person name="Kam C."/>
            <person name="Kashfia A."/>
            <person name="Keebler J."/>
            <person name="Kisamo H."/>
            <person name="Kovar C.L."/>
            <person name="Lago L.A."/>
            <person name="Lai C.-Y."/>
            <person name="Laidlaw J."/>
            <person name="Lara F."/>
            <person name="Le T.-K."/>
            <person name="Lee S.L."/>
            <person name="Legall F.H."/>
            <person name="Lemon S.J."/>
            <person name="Lewis L.R."/>
            <person name="Li B."/>
            <person name="Liu Y."/>
            <person name="Liu Y.-S."/>
            <person name="Lopez J."/>
            <person name="Lozado R.J."/>
            <person name="Lu J."/>
            <person name="Madu R.C."/>
            <person name="Maheshwari M."/>
            <person name="Maheshwari R."/>
            <person name="Malloy K."/>
            <person name="Martinez E."/>
            <person name="Mathew T."/>
            <person name="Mercado I.C."/>
            <person name="Mercado C."/>
            <person name="Meyer B."/>
            <person name="Montgomery K."/>
            <person name="Morgan M.B."/>
            <person name="Munidasa M."/>
            <person name="Nazareth L.V."/>
            <person name="Nelson J."/>
            <person name="Ng B.M."/>
            <person name="Nguyen N.B."/>
            <person name="Nguyen P.Q."/>
            <person name="Nguyen T."/>
            <person name="Obregon M."/>
            <person name="Okwuonu G.O."/>
            <person name="Onwere C.G."/>
            <person name="Orozco G."/>
            <person name="Parra A."/>
            <person name="Patel S."/>
            <person name="Patil S."/>
            <person name="Perez A."/>
            <person name="Perez Y."/>
            <person name="Pham C."/>
            <person name="Primus E.L."/>
            <person name="Pu L.-L."/>
            <person name="Puazo M."/>
            <person name="Qin X."/>
            <person name="Quiroz J.B."/>
            <person name="Reese J."/>
            <person name="Richards S."/>
            <person name="Rives C.M."/>
            <person name="Robberts R."/>
            <person name="Ruiz S.J."/>
            <person name="Ruiz M.J."/>
            <person name="Santibanez J."/>
            <person name="Schneider B.W."/>
            <person name="Sisson I."/>
            <person name="Smith M."/>
            <person name="Sodergren E."/>
            <person name="Song X.-Z."/>
            <person name="Song B.B."/>
            <person name="Summersgill H."/>
            <person name="Thelus R."/>
            <person name="Thornton R.D."/>
            <person name="Trejos Z.Y."/>
            <person name="Usmani K."/>
            <person name="Vattathil S."/>
            <person name="Villasana D."/>
            <person name="Walker D.L."/>
            <person name="Wang S."/>
            <person name="Wang K."/>
            <person name="White C.S."/>
            <person name="Williams A.C."/>
            <person name="Williamson J."/>
            <person name="Wilson K."/>
            <person name="Woghiren I.O."/>
            <person name="Woodworth J.R."/>
            <person name="Worley K.C."/>
            <person name="Wright R.A."/>
            <person name="Wu W."/>
            <person name="Young L."/>
            <person name="Zhang L."/>
            <person name="Zhang J."/>
            <person name="Zhu Y."/>
            <person name="Muzny D.M."/>
            <person name="Weinstock G."/>
            <person name="Gibbs R.A."/>
        </authorList>
    </citation>
    <scope>NUCLEOTIDE SEQUENCE [LARGE SCALE GENOMIC DNA]</scope>
    <source>
        <strain evidence="4">LSR1</strain>
    </source>
</reference>
<feature type="compositionally biased region" description="Polar residues" evidence="1">
    <location>
        <begin position="280"/>
        <end position="291"/>
    </location>
</feature>
<feature type="compositionally biased region" description="Low complexity" evidence="1">
    <location>
        <begin position="2111"/>
        <end position="2124"/>
    </location>
</feature>
<feature type="compositionally biased region" description="Low complexity" evidence="1">
    <location>
        <begin position="1974"/>
        <end position="1987"/>
    </location>
</feature>
<feature type="compositionally biased region" description="Basic residues" evidence="1">
    <location>
        <begin position="1497"/>
        <end position="1508"/>
    </location>
</feature>
<feature type="compositionally biased region" description="Basic residues" evidence="1">
    <location>
        <begin position="945"/>
        <end position="956"/>
    </location>
</feature>
<dbReference type="GeneID" id="100574293"/>
<feature type="compositionally biased region" description="Low complexity" evidence="1">
    <location>
        <begin position="2796"/>
        <end position="2809"/>
    </location>
</feature>
<feature type="compositionally biased region" description="Low complexity" evidence="1">
    <location>
        <begin position="1861"/>
        <end position="1878"/>
    </location>
</feature>
<feature type="chain" id="PRO_5035806275" evidence="2">
    <location>
        <begin position="17"/>
        <end position="3441"/>
    </location>
</feature>
<feature type="compositionally biased region" description="Polar residues" evidence="1">
    <location>
        <begin position="623"/>
        <end position="644"/>
    </location>
</feature>
<feature type="compositionally biased region" description="Polar residues" evidence="1">
    <location>
        <begin position="2000"/>
        <end position="2021"/>
    </location>
</feature>
<feature type="compositionally biased region" description="Basic residues" evidence="1">
    <location>
        <begin position="1221"/>
        <end position="1232"/>
    </location>
</feature>
<feature type="compositionally biased region" description="Basic and acidic residues" evidence="1">
    <location>
        <begin position="1647"/>
        <end position="1662"/>
    </location>
</feature>
<feature type="compositionally biased region" description="Basic and acidic residues" evidence="1">
    <location>
        <begin position="2992"/>
        <end position="3007"/>
    </location>
</feature>
<feature type="compositionally biased region" description="Low complexity" evidence="1">
    <location>
        <begin position="1837"/>
        <end position="1850"/>
    </location>
</feature>
<feature type="compositionally biased region" description="Basic residues" evidence="1">
    <location>
        <begin position="531"/>
        <end position="541"/>
    </location>
</feature>
<feature type="compositionally biased region" description="Polar residues" evidence="1">
    <location>
        <begin position="2411"/>
        <end position="2432"/>
    </location>
</feature>
<feature type="compositionally biased region" description="Polar residues" evidence="1">
    <location>
        <begin position="1802"/>
        <end position="1818"/>
    </location>
</feature>
<feature type="compositionally biased region" description="Polar residues" evidence="1">
    <location>
        <begin position="1037"/>
        <end position="1058"/>
    </location>
</feature>
<feature type="compositionally biased region" description="Basic and acidic residues" evidence="1">
    <location>
        <begin position="1784"/>
        <end position="1799"/>
    </location>
</feature>
<feature type="region of interest" description="Disordered" evidence="1">
    <location>
        <begin position="2316"/>
        <end position="3441"/>
    </location>
</feature>
<dbReference type="EnsemblMetazoa" id="XM_008190226.3">
    <property type="protein sequence ID" value="XP_008188448.2"/>
    <property type="gene ID" value="LOC100574293"/>
</dbReference>
<feature type="region of interest" description="Disordered" evidence="1">
    <location>
        <begin position="280"/>
        <end position="309"/>
    </location>
</feature>
<feature type="region of interest" description="Disordered" evidence="1">
    <location>
        <begin position="484"/>
        <end position="652"/>
    </location>
</feature>
<dbReference type="Proteomes" id="UP000007819">
    <property type="component" value="Chromosome A1"/>
</dbReference>
<feature type="compositionally biased region" description="Low complexity" evidence="1">
    <location>
        <begin position="2683"/>
        <end position="2700"/>
    </location>
</feature>
<feature type="compositionally biased region" description="Basic and acidic residues" evidence="1">
    <location>
        <begin position="3291"/>
        <end position="3306"/>
    </location>
</feature>
<feature type="compositionally biased region" description="Low complexity" evidence="1">
    <location>
        <begin position="3094"/>
        <end position="3111"/>
    </location>
</feature>
<feature type="compositionally biased region" description="Low complexity" evidence="1">
    <location>
        <begin position="873"/>
        <end position="886"/>
    </location>
</feature>
<organism evidence="3 4">
    <name type="scientific">Acyrthosiphon pisum</name>
    <name type="common">Pea aphid</name>
    <dbReference type="NCBI Taxonomy" id="7029"/>
    <lineage>
        <taxon>Eukaryota</taxon>
        <taxon>Metazoa</taxon>
        <taxon>Ecdysozoa</taxon>
        <taxon>Arthropoda</taxon>
        <taxon>Hexapoda</taxon>
        <taxon>Insecta</taxon>
        <taxon>Pterygota</taxon>
        <taxon>Neoptera</taxon>
        <taxon>Paraneoptera</taxon>
        <taxon>Hemiptera</taxon>
        <taxon>Sternorrhyncha</taxon>
        <taxon>Aphidomorpha</taxon>
        <taxon>Aphidoidea</taxon>
        <taxon>Aphididae</taxon>
        <taxon>Macrosiphini</taxon>
        <taxon>Acyrthosiphon</taxon>
    </lineage>
</organism>
<feature type="compositionally biased region" description="Low complexity" evidence="1">
    <location>
        <begin position="2820"/>
        <end position="2837"/>
    </location>
</feature>
<evidence type="ECO:0000256" key="1">
    <source>
        <dbReference type="SAM" id="MobiDB-lite"/>
    </source>
</evidence>
<feature type="region of interest" description="Disordered" evidence="1">
    <location>
        <begin position="666"/>
        <end position="2295"/>
    </location>
</feature>
<feature type="compositionally biased region" description="Polar residues" evidence="1">
    <location>
        <begin position="1451"/>
        <end position="1472"/>
    </location>
</feature>
<feature type="compositionally biased region" description="Low complexity" evidence="1">
    <location>
        <begin position="1149"/>
        <end position="1162"/>
    </location>
</feature>
<feature type="compositionally biased region" description="Low complexity" evidence="1">
    <location>
        <begin position="2248"/>
        <end position="2261"/>
    </location>
</feature>
<evidence type="ECO:0000313" key="3">
    <source>
        <dbReference type="EnsemblMetazoa" id="XP_008188448.2"/>
    </source>
</evidence>
<feature type="compositionally biased region" description="Polar residues" evidence="1">
    <location>
        <begin position="495"/>
        <end position="506"/>
    </location>
</feature>
<feature type="compositionally biased region" description="Polar residues" evidence="1">
    <location>
        <begin position="3035"/>
        <end position="3051"/>
    </location>
</feature>
<feature type="compositionally biased region" description="Basic and acidic residues" evidence="1">
    <location>
        <begin position="2718"/>
        <end position="2733"/>
    </location>
</feature>
<feature type="compositionally biased region" description="Polar residues" evidence="1">
    <location>
        <begin position="3370"/>
        <end position="3391"/>
    </location>
</feature>
<feature type="compositionally biased region" description="Low complexity" evidence="1">
    <location>
        <begin position="2957"/>
        <end position="2975"/>
    </location>
</feature>
<feature type="compositionally biased region" description="Polar residues" evidence="1">
    <location>
        <begin position="1665"/>
        <end position="1681"/>
    </location>
</feature>
<feature type="compositionally biased region" description="Polar residues" evidence="1">
    <location>
        <begin position="2213"/>
        <end position="2229"/>
    </location>
</feature>
<evidence type="ECO:0000256" key="2">
    <source>
        <dbReference type="SAM" id="SignalP"/>
    </source>
</evidence>
<feature type="compositionally biased region" description="Polar residues" evidence="1">
    <location>
        <begin position="3172"/>
        <end position="3188"/>
    </location>
</feature>
<feature type="compositionally biased region" description="Basic and acidic residues" evidence="1">
    <location>
        <begin position="2855"/>
        <end position="2870"/>
    </location>
</feature>
<feature type="compositionally biased region" description="Polar residues" evidence="1">
    <location>
        <begin position="1589"/>
        <end position="1610"/>
    </location>
</feature>
<feature type="compositionally biased region" description="Basic and acidic residues" evidence="1">
    <location>
        <begin position="2058"/>
        <end position="2073"/>
    </location>
</feature>
<keyword evidence="4" id="KW-1185">Reference proteome</keyword>
<feature type="compositionally biased region" description="Polar residues" evidence="1">
    <location>
        <begin position="1726"/>
        <end position="1747"/>
    </location>
</feature>
<feature type="compositionally biased region" description="Polar residues" evidence="1">
    <location>
        <begin position="899"/>
        <end position="920"/>
    </location>
</feature>
<feature type="compositionally biased region" description="Basic residues" evidence="1">
    <location>
        <begin position="92"/>
        <end position="107"/>
    </location>
</feature>
<feature type="compositionally biased region" description="Polar residues" evidence="1">
    <location>
        <begin position="1116"/>
        <end position="1130"/>
    </location>
</feature>
<feature type="compositionally biased region" description="Basic residues" evidence="1">
    <location>
        <begin position="1083"/>
        <end position="1094"/>
    </location>
</feature>
<feature type="compositionally biased region" description="Low complexity" evidence="1">
    <location>
        <begin position="79"/>
        <end position="88"/>
    </location>
</feature>
<feature type="compositionally biased region" description="Basic residues" evidence="1">
    <location>
        <begin position="1359"/>
        <end position="1370"/>
    </location>
</feature>
<feature type="compositionally biased region" description="Polar residues" evidence="1">
    <location>
        <begin position="761"/>
        <end position="782"/>
    </location>
</feature>
<feature type="compositionally biased region" description="Polar residues" evidence="1">
    <location>
        <begin position="2898"/>
        <end position="2914"/>
    </location>
</feature>
<dbReference type="RefSeq" id="XP_008188448.2">
    <property type="nucleotide sequence ID" value="XM_008190226.3"/>
</dbReference>
<feature type="compositionally biased region" description="Low complexity" evidence="1">
    <location>
        <begin position="2272"/>
        <end position="2289"/>
    </location>
</feature>
<feature type="signal peptide" evidence="2">
    <location>
        <begin position="1"/>
        <end position="16"/>
    </location>
</feature>
<evidence type="ECO:0000313" key="4">
    <source>
        <dbReference type="Proteomes" id="UP000007819"/>
    </source>
</evidence>
<feature type="compositionally biased region" description="Basic and acidic residues" evidence="1">
    <location>
        <begin position="2469"/>
        <end position="2484"/>
    </location>
</feature>
<feature type="compositionally biased region" description="Polar residues" evidence="1">
    <location>
        <begin position="1313"/>
        <end position="1334"/>
    </location>
</feature>
<feature type="compositionally biased region" description="Basic and acidic residues" evidence="1">
    <location>
        <begin position="1622"/>
        <end position="1637"/>
    </location>
</feature>
<feature type="compositionally biased region" description="Basic and acidic residues" evidence="1">
    <location>
        <begin position="2332"/>
        <end position="2347"/>
    </location>
</feature>
<feature type="compositionally biased region" description="Basic and acidic residues" evidence="1">
    <location>
        <begin position="2170"/>
        <end position="2185"/>
    </location>
</feature>
<feature type="compositionally biased region" description="Low complexity" evidence="1">
    <location>
        <begin position="735"/>
        <end position="748"/>
    </location>
</feature>
<feature type="compositionally biased region" description="Polar residues" evidence="1">
    <location>
        <begin position="2076"/>
        <end position="2092"/>
    </location>
</feature>
<feature type="compositionally biased region" description="Low complexity" evidence="1">
    <location>
        <begin position="3207"/>
        <end position="3220"/>
    </location>
</feature>
<feature type="compositionally biased region" description="Basic and acidic residues" evidence="1">
    <location>
        <begin position="2880"/>
        <end position="2895"/>
    </location>
</feature>
<feature type="compositionally biased region" description="Basic and acidic residues" evidence="1">
    <location>
        <begin position="3154"/>
        <end position="3169"/>
    </location>
</feature>
<feature type="compositionally biased region" description="Basic and acidic residues" evidence="1">
    <location>
        <begin position="3129"/>
        <end position="3144"/>
    </location>
</feature>
<feature type="compositionally biased region" description="Polar residues" evidence="1">
    <location>
        <begin position="2624"/>
        <end position="2640"/>
    </location>
</feature>